<name>A0A074M872_9SPHN</name>
<reference evidence="4 5" key="1">
    <citation type="submission" date="2014-04" db="EMBL/GenBank/DDBJ databases">
        <title>A comprehensive comparison of genomes of Erythrobacter spp. Strains.</title>
        <authorList>
            <person name="Zheng Q."/>
        </authorList>
    </citation>
    <scope>NUCLEOTIDE SEQUENCE [LARGE SCALE GENOMIC DNA]</scope>
    <source>
        <strain evidence="4 5">DSM 8509</strain>
    </source>
</reference>
<feature type="domain" description="BD-FAE-like" evidence="3">
    <location>
        <begin position="113"/>
        <end position="305"/>
    </location>
</feature>
<sequence>MTKFTAALAALVAGALAATPILAQQRAGRLSENCREELIALCYEVDEADRAAFRACLRERRAEIPDECKAELRARIEARGRQGSLETRPEGLRPTAKPTRSVLYGKDARQQVDVYEPEGAVDPLPLVLFVHGGGWRMGNHKLVQVKPAHLNAQGYYFASTGYRLVPDVSVAEQAGDIGAALRALRGQAGAIGFDADRIVLMGHSAGAHLAALVATDPKYADEAFHAIRGVVLLDGAGYDVKAQMASAAPEFWQVYYNAFTADEAVQEAFSPVTHVGGKDAPNWLALYVADREASSAQSEALAERLRAGGVEAEAVAVEGTDHGRMNREIGTEAGGVQTREVDAFLARVLG</sequence>
<gene>
    <name evidence="4" type="ORF">EH32_04475</name>
</gene>
<evidence type="ECO:0000256" key="2">
    <source>
        <dbReference type="SAM" id="SignalP"/>
    </source>
</evidence>
<dbReference type="RefSeq" id="WP_034906963.1">
    <property type="nucleotide sequence ID" value="NZ_CP017057.1"/>
</dbReference>
<keyword evidence="2" id="KW-0732">Signal</keyword>
<feature type="chain" id="PRO_5001698562" description="BD-FAE-like domain-containing protein" evidence="2">
    <location>
        <begin position="24"/>
        <end position="350"/>
    </location>
</feature>
<dbReference type="Proteomes" id="UP000027866">
    <property type="component" value="Unassembled WGS sequence"/>
</dbReference>
<dbReference type="GO" id="GO:0016787">
    <property type="term" value="F:hydrolase activity"/>
    <property type="evidence" value="ECO:0007669"/>
    <property type="project" value="UniProtKB-KW"/>
</dbReference>
<dbReference type="PANTHER" id="PTHR48081:SF33">
    <property type="entry name" value="KYNURENINE FORMAMIDASE"/>
    <property type="match status" value="1"/>
</dbReference>
<dbReference type="InterPro" id="IPR029058">
    <property type="entry name" value="AB_hydrolase_fold"/>
</dbReference>
<evidence type="ECO:0000313" key="4">
    <source>
        <dbReference type="EMBL" id="KEO88965.1"/>
    </source>
</evidence>
<dbReference type="Gene3D" id="3.40.50.1820">
    <property type="entry name" value="alpha/beta hydrolase"/>
    <property type="match status" value="1"/>
</dbReference>
<comment type="caution">
    <text evidence="4">The sequence shown here is derived from an EMBL/GenBank/DDBJ whole genome shotgun (WGS) entry which is preliminary data.</text>
</comment>
<keyword evidence="5" id="KW-1185">Reference proteome</keyword>
<evidence type="ECO:0000313" key="5">
    <source>
        <dbReference type="Proteomes" id="UP000027866"/>
    </source>
</evidence>
<evidence type="ECO:0000259" key="3">
    <source>
        <dbReference type="Pfam" id="PF20434"/>
    </source>
</evidence>
<feature type="signal peptide" evidence="2">
    <location>
        <begin position="1"/>
        <end position="23"/>
    </location>
</feature>
<protein>
    <recommendedName>
        <fullName evidence="3">BD-FAE-like domain-containing protein</fullName>
    </recommendedName>
</protein>
<proteinExistence type="predicted"/>
<dbReference type="AlphaFoldDB" id="A0A074M872"/>
<dbReference type="InterPro" id="IPR049492">
    <property type="entry name" value="BD-FAE-like_dom"/>
</dbReference>
<accession>A0A074M872</accession>
<dbReference type="SUPFAM" id="SSF53474">
    <property type="entry name" value="alpha/beta-Hydrolases"/>
    <property type="match status" value="1"/>
</dbReference>
<dbReference type="OrthoDB" id="9771666at2"/>
<dbReference type="Pfam" id="PF20434">
    <property type="entry name" value="BD-FAE"/>
    <property type="match status" value="1"/>
</dbReference>
<organism evidence="4 5">
    <name type="scientific">Erythrobacter litoralis</name>
    <dbReference type="NCBI Taxonomy" id="39960"/>
    <lineage>
        <taxon>Bacteria</taxon>
        <taxon>Pseudomonadati</taxon>
        <taxon>Pseudomonadota</taxon>
        <taxon>Alphaproteobacteria</taxon>
        <taxon>Sphingomonadales</taxon>
        <taxon>Erythrobacteraceae</taxon>
        <taxon>Erythrobacter/Porphyrobacter group</taxon>
        <taxon>Erythrobacter</taxon>
    </lineage>
</organism>
<dbReference type="KEGG" id="elq:Ga0102493_11121"/>
<evidence type="ECO:0000256" key="1">
    <source>
        <dbReference type="ARBA" id="ARBA00022801"/>
    </source>
</evidence>
<dbReference type="InterPro" id="IPR050300">
    <property type="entry name" value="GDXG_lipolytic_enzyme"/>
</dbReference>
<dbReference type="EMBL" id="JMIX01000016">
    <property type="protein sequence ID" value="KEO88965.1"/>
    <property type="molecule type" value="Genomic_DNA"/>
</dbReference>
<keyword evidence="1" id="KW-0378">Hydrolase</keyword>
<dbReference type="PATRIC" id="fig|39960.10.peg.2372"/>
<dbReference type="PANTHER" id="PTHR48081">
    <property type="entry name" value="AB HYDROLASE SUPERFAMILY PROTEIN C4A8.06C"/>
    <property type="match status" value="1"/>
</dbReference>